<dbReference type="InterPro" id="IPR050090">
    <property type="entry name" value="Tyrosine_recombinase_XerCD"/>
</dbReference>
<keyword evidence="6" id="KW-1185">Reference proteome</keyword>
<accession>A0ABT0YC16</accession>
<dbReference type="RefSeq" id="WP_251802768.1">
    <property type="nucleotide sequence ID" value="NZ_JAMQOL010000053.1"/>
</dbReference>
<dbReference type="CDD" id="cd01189">
    <property type="entry name" value="INT_ICEBs1_C_like"/>
    <property type="match status" value="1"/>
</dbReference>
<dbReference type="PANTHER" id="PTHR30349:SF64">
    <property type="entry name" value="PROPHAGE INTEGRASE INTD-RELATED"/>
    <property type="match status" value="1"/>
</dbReference>
<organism evidence="5 6">
    <name type="scientific">Paractinoplanes hotanensis</name>
    <dbReference type="NCBI Taxonomy" id="2906497"/>
    <lineage>
        <taxon>Bacteria</taxon>
        <taxon>Bacillati</taxon>
        <taxon>Actinomycetota</taxon>
        <taxon>Actinomycetes</taxon>
        <taxon>Micromonosporales</taxon>
        <taxon>Micromonosporaceae</taxon>
        <taxon>Paractinoplanes</taxon>
    </lineage>
</organism>
<dbReference type="PANTHER" id="PTHR30349">
    <property type="entry name" value="PHAGE INTEGRASE-RELATED"/>
    <property type="match status" value="1"/>
</dbReference>
<dbReference type="SUPFAM" id="SSF56349">
    <property type="entry name" value="DNA breaking-rejoining enzymes"/>
    <property type="match status" value="1"/>
</dbReference>
<evidence type="ECO:0000313" key="5">
    <source>
        <dbReference type="EMBL" id="MCM4083043.1"/>
    </source>
</evidence>
<evidence type="ECO:0000256" key="1">
    <source>
        <dbReference type="ARBA" id="ARBA00008857"/>
    </source>
</evidence>
<comment type="caution">
    <text evidence="5">The sequence shown here is derived from an EMBL/GenBank/DDBJ whole genome shotgun (WGS) entry which is preliminary data.</text>
</comment>
<keyword evidence="3" id="KW-0233">DNA recombination</keyword>
<evidence type="ECO:0000256" key="2">
    <source>
        <dbReference type="ARBA" id="ARBA00023125"/>
    </source>
</evidence>
<dbReference type="PROSITE" id="PS51898">
    <property type="entry name" value="TYR_RECOMBINASE"/>
    <property type="match status" value="1"/>
</dbReference>
<dbReference type="Gene3D" id="1.10.443.10">
    <property type="entry name" value="Intergrase catalytic core"/>
    <property type="match status" value="1"/>
</dbReference>
<feature type="domain" description="Tyr recombinase" evidence="4">
    <location>
        <begin position="74"/>
        <end position="269"/>
    </location>
</feature>
<protein>
    <submittedName>
        <fullName evidence="5">Site-specific integrase</fullName>
    </submittedName>
</protein>
<name>A0ABT0YC16_9ACTN</name>
<dbReference type="EMBL" id="JAMQOL010000053">
    <property type="protein sequence ID" value="MCM4083043.1"/>
    <property type="molecule type" value="Genomic_DNA"/>
</dbReference>
<gene>
    <name evidence="5" type="ORF">LXN57_36350</name>
</gene>
<reference evidence="5 6" key="1">
    <citation type="submission" date="2022-06" db="EMBL/GenBank/DDBJ databases">
        <title>Actinoplanes abujensis sp. nov., isolated from Nigerian arid soil.</title>
        <authorList>
            <person name="Ding P."/>
        </authorList>
    </citation>
    <scope>NUCLEOTIDE SEQUENCE [LARGE SCALE GENOMIC DNA]</scope>
    <source>
        <strain evidence="6">TRM88002</strain>
    </source>
</reference>
<dbReference type="Proteomes" id="UP001523216">
    <property type="component" value="Unassembled WGS sequence"/>
</dbReference>
<dbReference type="InterPro" id="IPR013762">
    <property type="entry name" value="Integrase-like_cat_sf"/>
</dbReference>
<dbReference type="InterPro" id="IPR002104">
    <property type="entry name" value="Integrase_catalytic"/>
</dbReference>
<dbReference type="Pfam" id="PF00589">
    <property type="entry name" value="Phage_integrase"/>
    <property type="match status" value="1"/>
</dbReference>
<evidence type="ECO:0000259" key="4">
    <source>
        <dbReference type="PROSITE" id="PS51898"/>
    </source>
</evidence>
<comment type="similarity">
    <text evidence="1">Belongs to the 'phage' integrase family.</text>
</comment>
<sequence>MDKISRSFVRGGRLISSGSLNGIRAVLRTALAEARRQGVIHSNPARALRLPPGAQPRAVVWDEEREKAWQNTGVRPRVAVWDLHHVGRFLASVQNDAFFALWWLVALRGPRRGEIAGLRWEDVDLAGGEITIREQVVLVRGVEIVGPPKSAGGVRTLMLDRFSVELFSALWREQKRRFGWVDPNGRVFVHADGRSLRPDWVTRRFTKLVKDSGLPPVRFHDLRHGAAGVGSAAGMDLKQLQEDLGHSNPWTTIRTYACVFKQVATAAVQKAADLLLSHVNLKVTLAGAYQA</sequence>
<dbReference type="InterPro" id="IPR010998">
    <property type="entry name" value="Integrase_recombinase_N"/>
</dbReference>
<keyword evidence="2" id="KW-0238">DNA-binding</keyword>
<evidence type="ECO:0000313" key="6">
    <source>
        <dbReference type="Proteomes" id="UP001523216"/>
    </source>
</evidence>
<dbReference type="Gene3D" id="1.10.150.130">
    <property type="match status" value="1"/>
</dbReference>
<proteinExistence type="inferred from homology"/>
<dbReference type="InterPro" id="IPR011010">
    <property type="entry name" value="DNA_brk_join_enz"/>
</dbReference>
<evidence type="ECO:0000256" key="3">
    <source>
        <dbReference type="ARBA" id="ARBA00023172"/>
    </source>
</evidence>